<name>A0A6C2UHA8_9BACT</name>
<dbReference type="CDD" id="cd08994">
    <property type="entry name" value="GH43_62_32_68_117_130-like"/>
    <property type="match status" value="1"/>
</dbReference>
<proteinExistence type="predicted"/>
<dbReference type="SUPFAM" id="SSF75005">
    <property type="entry name" value="Arabinanase/levansucrase/invertase"/>
    <property type="match status" value="1"/>
</dbReference>
<dbReference type="EMBL" id="CAAHFH010000001">
    <property type="protein sequence ID" value="VGO19319.1"/>
    <property type="molecule type" value="Genomic_DNA"/>
</dbReference>
<dbReference type="AlphaFoldDB" id="A0A6C2UHA8"/>
<reference evidence="1 2" key="1">
    <citation type="submission" date="2019-04" db="EMBL/GenBank/DDBJ databases">
        <authorList>
            <person name="Van Vliet M D."/>
        </authorList>
    </citation>
    <scope>NUCLEOTIDE SEQUENCE [LARGE SCALE GENOMIC DNA]</scope>
    <source>
        <strain evidence="1 2">F21</strain>
    </source>
</reference>
<gene>
    <name evidence="1" type="ORF">SCARR_01377</name>
</gene>
<dbReference type="Proteomes" id="UP000346198">
    <property type="component" value="Unassembled WGS sequence"/>
</dbReference>
<accession>A0A6C2UHA8</accession>
<dbReference type="InterPro" id="IPR023296">
    <property type="entry name" value="Glyco_hydro_beta-prop_sf"/>
</dbReference>
<protein>
    <submittedName>
        <fullName evidence="1">Uncharacterized protein</fullName>
    </submittedName>
</protein>
<keyword evidence="2" id="KW-1185">Reference proteome</keyword>
<dbReference type="PROSITE" id="PS51257">
    <property type="entry name" value="PROKAR_LIPOPROTEIN"/>
    <property type="match status" value="1"/>
</dbReference>
<organism evidence="1 2">
    <name type="scientific">Pontiella sulfatireligans</name>
    <dbReference type="NCBI Taxonomy" id="2750658"/>
    <lineage>
        <taxon>Bacteria</taxon>
        <taxon>Pseudomonadati</taxon>
        <taxon>Kiritimatiellota</taxon>
        <taxon>Kiritimatiellia</taxon>
        <taxon>Kiritimatiellales</taxon>
        <taxon>Pontiellaceae</taxon>
        <taxon>Pontiella</taxon>
    </lineage>
</organism>
<dbReference type="RefSeq" id="WP_136060732.1">
    <property type="nucleotide sequence ID" value="NZ_CAAHFH010000001.1"/>
</dbReference>
<evidence type="ECO:0000313" key="1">
    <source>
        <dbReference type="EMBL" id="VGO19319.1"/>
    </source>
</evidence>
<sequence length="554" mass="63220">MYIKNVSMAMSVVVACTILPEGFGQVVARSRPAEWDGLVYGGQFKDLFEPMPVRQTLTSHTWGGENVTPRDVSNGIEDPDWAYWCGDPYRDENGLSHLYTARWPESHKNGHMGYFDSRVVHAVAEDPLGPYRVVGDVGWGHNPDLYQSRPGEYVIYCTRSAFYRSKSLFGPWKPDAYNFDNRERYYFPRYVNFSPISRDDGSMIAVSRHGYMWVSRDGLRDWYEVSEESVYPKVDGNFEDPVMWKDDVQYHIIVNDWKGRIAYYLRSLDGFRWVAEPGEAYGPGISRYEDGTVNDWYKYERLRFLQDEHGRPTHAHFAVIDCDKHSDKANDNHNSKMIIMPMTVARLLEIQNADSVSTGTNDIRVKIKAEDDFDPHTDIDLASLRFGASSEVNYGRGAQLLKTEKAGKDLMLVFAGRDCGFSAENFACKLMGRSKGDKLLFGWARLPGKEHLVAHLSALSPTFEYTDRGMDAFVEVKNFGEVFSDPSVAKIIVRENGKEVEIGTQQIRPLDPFEKTVIRIDCNEKFAPDSQHDITVLLVSPDVKPVAFTKNFRF</sequence>
<evidence type="ECO:0000313" key="2">
    <source>
        <dbReference type="Proteomes" id="UP000346198"/>
    </source>
</evidence>